<proteinExistence type="predicted"/>
<evidence type="ECO:0000256" key="1">
    <source>
        <dbReference type="SAM" id="MobiDB-lite"/>
    </source>
</evidence>
<feature type="compositionally biased region" description="Acidic residues" evidence="1">
    <location>
        <begin position="122"/>
        <end position="141"/>
    </location>
</feature>
<dbReference type="InParanoid" id="A0A6I8U102"/>
<sequence length="250" mass="28446">MSEQEDSKMLPQILKTVQESGQEVITTERLLERIRQNSSKPDWELQSQFNLALAEGHRTGLVSVQGGRVKPLFKMDQSREPRNFSGHLLLLTSDIQPPIAGSSRGATMVDAVENDGDSKHEEDEEDDDEEDDEQEEAVDCDCVEHAPRTRTRSQRSSGGSTHWLRPRNSDVTYDEMKLIRQVFNRKELGPEWNAKRRMTVPGTTQAARSARTRRSTARMPTRSNSRGRRSSAARIQTRSRSSRSRSRARL</sequence>
<name>A0A6I8U102_AEDAE</name>
<dbReference type="EnsemblMetazoa" id="AAEL021654-RA">
    <property type="protein sequence ID" value="AAEL021654-PA"/>
    <property type="gene ID" value="AAEL021654"/>
</dbReference>
<evidence type="ECO:0000313" key="2">
    <source>
        <dbReference type="EnsemblMetazoa" id="AAEL021654-PA"/>
    </source>
</evidence>
<dbReference type="Proteomes" id="UP000008820">
    <property type="component" value="Chromosome 1"/>
</dbReference>
<dbReference type="AlphaFoldDB" id="A0A6I8U102"/>
<feature type="region of interest" description="Disordered" evidence="1">
    <location>
        <begin position="193"/>
        <end position="250"/>
    </location>
</feature>
<feature type="compositionally biased region" description="Basic residues" evidence="1">
    <location>
        <begin position="240"/>
        <end position="250"/>
    </location>
</feature>
<protein>
    <submittedName>
        <fullName evidence="2">Uncharacterized protein</fullName>
    </submittedName>
</protein>
<dbReference type="OrthoDB" id="6358729at2759"/>
<reference evidence="2 3" key="1">
    <citation type="submission" date="2017-06" db="EMBL/GenBank/DDBJ databases">
        <title>Aedes aegypti genome working group (AGWG) sequencing and assembly.</title>
        <authorList>
            <consortium name="Aedes aegypti Genome Working Group (AGWG)"/>
            <person name="Matthews B.J."/>
        </authorList>
    </citation>
    <scope>NUCLEOTIDE SEQUENCE [LARGE SCALE GENOMIC DNA]</scope>
    <source>
        <strain evidence="2 3">LVP_AGWG</strain>
    </source>
</reference>
<gene>
    <name evidence="2" type="primary">110674840</name>
</gene>
<keyword evidence="3" id="KW-1185">Reference proteome</keyword>
<evidence type="ECO:0000313" key="3">
    <source>
        <dbReference type="Proteomes" id="UP000008820"/>
    </source>
</evidence>
<feature type="region of interest" description="Disordered" evidence="1">
    <location>
        <begin position="115"/>
        <end position="167"/>
    </location>
</feature>
<organism evidence="2 3">
    <name type="scientific">Aedes aegypti</name>
    <name type="common">Yellowfever mosquito</name>
    <name type="synonym">Culex aegypti</name>
    <dbReference type="NCBI Taxonomy" id="7159"/>
    <lineage>
        <taxon>Eukaryota</taxon>
        <taxon>Metazoa</taxon>
        <taxon>Ecdysozoa</taxon>
        <taxon>Arthropoda</taxon>
        <taxon>Hexapoda</taxon>
        <taxon>Insecta</taxon>
        <taxon>Pterygota</taxon>
        <taxon>Neoptera</taxon>
        <taxon>Endopterygota</taxon>
        <taxon>Diptera</taxon>
        <taxon>Nematocera</taxon>
        <taxon>Culicoidea</taxon>
        <taxon>Culicidae</taxon>
        <taxon>Culicinae</taxon>
        <taxon>Aedini</taxon>
        <taxon>Aedes</taxon>
        <taxon>Stegomyia</taxon>
    </lineage>
</organism>
<reference evidence="2" key="2">
    <citation type="submission" date="2020-05" db="UniProtKB">
        <authorList>
            <consortium name="EnsemblMetazoa"/>
        </authorList>
    </citation>
    <scope>IDENTIFICATION</scope>
    <source>
        <strain evidence="2">LVP_AGWG</strain>
    </source>
</reference>
<accession>A0A6I8U102</accession>